<dbReference type="OrthoDB" id="9862069at2"/>
<dbReference type="Proteomes" id="UP000182624">
    <property type="component" value="Unassembled WGS sequence"/>
</dbReference>
<accession>A0A1I5SUK8</accession>
<sequence>MVKKTMNSLFLNYLLQSQDNIEANVEKWTKDFNIAENIDEISETLNEHMVFIMACWGEIGWCLPKWKEQEIKLGKMLNDLKNNIPINNINEGLAECFKEKEIEALVILIQNHFNNSEKIKWRSLAHHESGI</sequence>
<gene>
    <name evidence="1" type="ORF">SAMN04487928_10773</name>
</gene>
<protein>
    <submittedName>
        <fullName evidence="1">Uncharacterized protein</fullName>
    </submittedName>
</protein>
<dbReference type="AlphaFoldDB" id="A0A1I5SUK8"/>
<dbReference type="EMBL" id="FOXO01000007">
    <property type="protein sequence ID" value="SFP74494.1"/>
    <property type="molecule type" value="Genomic_DNA"/>
</dbReference>
<dbReference type="RefSeq" id="WP_074885855.1">
    <property type="nucleotide sequence ID" value="NZ_FOXO01000007.1"/>
</dbReference>
<reference evidence="2" key="1">
    <citation type="submission" date="2016-10" db="EMBL/GenBank/DDBJ databases">
        <authorList>
            <person name="Varghese N."/>
            <person name="Submissions S."/>
        </authorList>
    </citation>
    <scope>NUCLEOTIDE SEQUENCE [LARGE SCALE GENOMIC DNA]</scope>
    <source>
        <strain evidence="2">P18</strain>
    </source>
</reference>
<evidence type="ECO:0000313" key="2">
    <source>
        <dbReference type="Proteomes" id="UP000182624"/>
    </source>
</evidence>
<evidence type="ECO:0000313" key="1">
    <source>
        <dbReference type="EMBL" id="SFP74494.1"/>
    </source>
</evidence>
<keyword evidence="2" id="KW-1185">Reference proteome</keyword>
<name>A0A1I5SUK8_9FIRM</name>
<proteinExistence type="predicted"/>
<organism evidence="1 2">
    <name type="scientific">Butyrivibrio proteoclasticus</name>
    <dbReference type="NCBI Taxonomy" id="43305"/>
    <lineage>
        <taxon>Bacteria</taxon>
        <taxon>Bacillati</taxon>
        <taxon>Bacillota</taxon>
        <taxon>Clostridia</taxon>
        <taxon>Lachnospirales</taxon>
        <taxon>Lachnospiraceae</taxon>
        <taxon>Butyrivibrio</taxon>
    </lineage>
</organism>